<dbReference type="InterPro" id="IPR052927">
    <property type="entry name" value="DCC_oxidoreductase"/>
</dbReference>
<dbReference type="Pfam" id="PF04134">
    <property type="entry name" value="DCC1-like"/>
    <property type="match status" value="1"/>
</dbReference>
<reference evidence="1 2" key="2">
    <citation type="journal article" date="2016" name="Genome Announc.">
        <title>Complete Genome Sequences of Two Interactive Moderate Thermophiles, Paenibacillus napthalenovorans 32O-Y and Paenibacillus sp. 32O-W.</title>
        <authorList>
            <person name="Butler R.R.III."/>
            <person name="Wang J."/>
            <person name="Stark B.C."/>
            <person name="Pombert J.F."/>
        </authorList>
    </citation>
    <scope>NUCLEOTIDE SEQUENCE [LARGE SCALE GENOMIC DNA]</scope>
    <source>
        <strain evidence="1 2">32O-Y</strain>
    </source>
</reference>
<dbReference type="EMBL" id="CP013652">
    <property type="protein sequence ID" value="ALS23581.1"/>
    <property type="molecule type" value="Genomic_DNA"/>
</dbReference>
<reference evidence="2" key="1">
    <citation type="submission" date="2015-12" db="EMBL/GenBank/DDBJ databases">
        <title>Complete genome sequences of two moderately thermophilic Paenibacillus species.</title>
        <authorList>
            <person name="Butler R.III."/>
            <person name="Wang J."/>
            <person name="Stark B.C."/>
            <person name="Pombert J.-F."/>
        </authorList>
    </citation>
    <scope>NUCLEOTIDE SEQUENCE [LARGE SCALE GENOMIC DNA]</scope>
    <source>
        <strain evidence="2">32O-Y</strain>
    </source>
</reference>
<name>A0A0U2W840_9BACL</name>
<proteinExistence type="predicted"/>
<organism evidence="1 2">
    <name type="scientific">Paenibacillus naphthalenovorans</name>
    <dbReference type="NCBI Taxonomy" id="162209"/>
    <lineage>
        <taxon>Bacteria</taxon>
        <taxon>Bacillati</taxon>
        <taxon>Bacillota</taxon>
        <taxon>Bacilli</taxon>
        <taxon>Bacillales</taxon>
        <taxon>Paenibacillaceae</taxon>
        <taxon>Paenibacillus</taxon>
    </lineage>
</organism>
<gene>
    <name evidence="1" type="ORF">IJ22_32200</name>
</gene>
<dbReference type="AlphaFoldDB" id="A0A0U2W840"/>
<protein>
    <submittedName>
        <fullName evidence="1">Thiol-disulfide oxidoreductase</fullName>
    </submittedName>
</protein>
<evidence type="ECO:0000313" key="2">
    <source>
        <dbReference type="Proteomes" id="UP000061660"/>
    </source>
</evidence>
<accession>A0A0U2W840</accession>
<dbReference type="PATRIC" id="fig|162209.4.peg.3440"/>
<keyword evidence="2" id="KW-1185">Reference proteome</keyword>
<dbReference type="PANTHER" id="PTHR33639:SF2">
    <property type="entry name" value="DUF393 DOMAIN-CONTAINING PROTEIN"/>
    <property type="match status" value="1"/>
</dbReference>
<dbReference type="InterPro" id="IPR007263">
    <property type="entry name" value="DCC1-like"/>
</dbReference>
<dbReference type="OrthoDB" id="9785438at2"/>
<dbReference type="STRING" id="162209.IJ22_32200"/>
<sequence>MKEQTIEELTAMTDGHPLIFYDGVCGFCQRIVQFILPRDRNARFRFVAIQSDIGRKLLLHHGMDPDALSTFVLLDRGKVYTRSTAGLRVLRGLGGGWPLLYAFMAVPRPIRDAVYEWIARHRYRFFGRSDACLLPDSKARERFLDY</sequence>
<dbReference type="GO" id="GO:0015035">
    <property type="term" value="F:protein-disulfide reductase activity"/>
    <property type="evidence" value="ECO:0007669"/>
    <property type="project" value="InterPro"/>
</dbReference>
<evidence type="ECO:0000313" key="1">
    <source>
        <dbReference type="EMBL" id="ALS23581.1"/>
    </source>
</evidence>
<dbReference type="KEGG" id="pnp:IJ22_32200"/>
<dbReference type="Proteomes" id="UP000061660">
    <property type="component" value="Chromosome"/>
</dbReference>
<dbReference type="PANTHER" id="PTHR33639">
    <property type="entry name" value="THIOL-DISULFIDE OXIDOREDUCTASE DCC"/>
    <property type="match status" value="1"/>
</dbReference>